<evidence type="ECO:0000256" key="3">
    <source>
        <dbReference type="ARBA" id="ARBA00023002"/>
    </source>
</evidence>
<dbReference type="PANTHER" id="PTHR46720">
    <property type="entry name" value="HYDROXYLASE, PUTATIVE (AFU_ORTHOLOGUE AFUA_3G01460)-RELATED"/>
    <property type="match status" value="1"/>
</dbReference>
<dbReference type="PANTHER" id="PTHR46720:SF3">
    <property type="entry name" value="FAD-BINDING DOMAIN-CONTAINING PROTEIN-RELATED"/>
    <property type="match status" value="1"/>
</dbReference>
<dbReference type="PRINTS" id="PR00420">
    <property type="entry name" value="RNGMNOXGNASE"/>
</dbReference>
<dbReference type="OrthoDB" id="417877at2759"/>
<gene>
    <name evidence="5" type="ORF">CVT26_001322</name>
</gene>
<evidence type="ECO:0000313" key="6">
    <source>
        <dbReference type="Proteomes" id="UP000284706"/>
    </source>
</evidence>
<reference evidence="5 6" key="1">
    <citation type="journal article" date="2018" name="Evol. Lett.">
        <title>Horizontal gene cluster transfer increased hallucinogenic mushroom diversity.</title>
        <authorList>
            <person name="Reynolds H.T."/>
            <person name="Vijayakumar V."/>
            <person name="Gluck-Thaler E."/>
            <person name="Korotkin H.B."/>
            <person name="Matheny P.B."/>
            <person name="Slot J.C."/>
        </authorList>
    </citation>
    <scope>NUCLEOTIDE SEQUENCE [LARGE SCALE GENOMIC DNA]</scope>
    <source>
        <strain evidence="5 6">SRW20</strain>
    </source>
</reference>
<protein>
    <recommendedName>
        <fullName evidence="4">FAD-binding domain-containing protein</fullName>
    </recommendedName>
</protein>
<keyword evidence="2" id="KW-0274">FAD</keyword>
<dbReference type="SUPFAM" id="SSF54373">
    <property type="entry name" value="FAD-linked reductases, C-terminal domain"/>
    <property type="match status" value="3"/>
</dbReference>
<sequence>MATEQKIRIAIVGAGIGGLTLSAAIDHMKGQRDDLQVDIYEASSRLSEIGAGINFWPRTWEIMRAIGLDQKLLSYLSHPPEELAHQVFQFRKGDQEEGVYVEDAAMEGGSFRFHRADVQRALLSVQKSQIHLSHRLVSYEEKCDEIHLHFEGGATATCHLLVGMDGIKSVVRKCFLTNRGLGNSPSVNPVWSGDIAYRSLIPFEKIQAEYPGHRVLTTPMIYIGKSKHLISYPVSQDRLINFVAITGGPFSEGVPFEGPTTLPCTQEEILTAFKLWEKETQVLFRLMEKPAKWVIRYLKPLDRYSLGRVLLGGDAAHAMTPYQGAGAGQAIEDAYILATLLCDKACAQEAIPKITEIYDAVRRPVGNEVLEKSSMTGRLAQFTAPGLQDIVEGDDKVPLERLRGVTHEYVKSLEWVWKDSVEVDRQKMATEQKLRIAIVGAGIGGLTLSAAIDHLKGQRDDLQVDIYEGASHLSEIGAGINFWPRTWEIMRAIGLDQKLLSYQSHAPDELTHQVFQFRKGDQEEGVYIEDAAMEGGSFRFHRADVQRALLSVQKGQLHLSHRLVSYEEKCDEVHLHFEGGATAACHLLVGMDGIKSVVRKCFLTDRGLGNSPSVHPVWSGDMAYRSLIPFEKLQAEYPGHRALTTPMMYIGKSKHLISYPVSRDKLINFMAITGGPFSEGVPFDGPTTLPCTREEILTAFKHWEKETQVLFRLMEKPAKWVIRYLKPLDCYSLGRVLLGGDAVRDFYYIIPRFEYRTCYTQAHAMTPYRGAGAGQAIEDAYILAALLCDKACTKEAIYKITEIYDAVRRPVGNDVLEKSGMTGRLAQFTTPGLQDIVEGDDKVPLERLRGVTHEYVKSLEWVWKVSVEVDRQRAFMPTAENKKLRLAIVGAGIGGLTLSAAIERLKGERDDLDVDIYEASAQLSEVGAGINFWPRTWEIMQKLGLDQHLLSVLPHVPTSAPRMNAVLLIWRLTYARLGQVFQFRKGDQPEGVYITTAIMEGGSYRFHRADVQRALLNAQTTRLHLSHRLVTYDEKDDEILLQFEGGLTAVCHLLVGMDGIKSTVRKCMLTAQGLKNSSSMHPMWSGDIAYRSLIPVERLEAEYPGHRTITTPMIYAGKSKHLVTYPVSQDKLVNLVAFTAEPSGEGIPYDGPTTLPCSQEEILSNFKLWEPEAQALFKCMEKPTKWVIRFLHPLDSYVSGRVVLGGDAAHAMAPHQGSGAGQAIEDAYVLANLLCDKACTKETLLKVAEIYDKVRRPFGNAILEKSRLTGRIGQFLSPGLEDIVEGDDKVPSERLRAIIQEYIDSLEWVWKESAETDKERALSMLRDLERVCKGCS</sequence>
<dbReference type="STRING" id="231916.A0A409YM78"/>
<accession>A0A409YM78</accession>
<feature type="domain" description="FAD-binding" evidence="4">
    <location>
        <begin position="886"/>
        <end position="1265"/>
    </location>
</feature>
<keyword evidence="1" id="KW-0285">Flavoprotein</keyword>
<comment type="caution">
    <text evidence="5">The sequence shown here is derived from an EMBL/GenBank/DDBJ whole genome shotgun (WGS) entry which is preliminary data.</text>
</comment>
<dbReference type="Proteomes" id="UP000284706">
    <property type="component" value="Unassembled WGS sequence"/>
</dbReference>
<dbReference type="InterPro" id="IPR002938">
    <property type="entry name" value="FAD-bd"/>
</dbReference>
<dbReference type="InterPro" id="IPR051104">
    <property type="entry name" value="FAD_monoxygenase"/>
</dbReference>
<name>A0A409YM78_9AGAR</name>
<organism evidence="5 6">
    <name type="scientific">Gymnopilus dilepis</name>
    <dbReference type="NCBI Taxonomy" id="231916"/>
    <lineage>
        <taxon>Eukaryota</taxon>
        <taxon>Fungi</taxon>
        <taxon>Dikarya</taxon>
        <taxon>Basidiomycota</taxon>
        <taxon>Agaricomycotina</taxon>
        <taxon>Agaricomycetes</taxon>
        <taxon>Agaricomycetidae</taxon>
        <taxon>Agaricales</taxon>
        <taxon>Agaricineae</taxon>
        <taxon>Hymenogastraceae</taxon>
        <taxon>Gymnopilus</taxon>
    </lineage>
</organism>
<dbReference type="EMBL" id="NHYE01000670">
    <property type="protein sequence ID" value="PPR04130.1"/>
    <property type="molecule type" value="Genomic_DNA"/>
</dbReference>
<proteinExistence type="predicted"/>
<dbReference type="InParanoid" id="A0A409YM78"/>
<evidence type="ECO:0000313" key="5">
    <source>
        <dbReference type="EMBL" id="PPR04130.1"/>
    </source>
</evidence>
<feature type="domain" description="FAD-binding" evidence="4">
    <location>
        <begin position="8"/>
        <end position="175"/>
    </location>
</feature>
<feature type="domain" description="FAD-binding" evidence="4">
    <location>
        <begin position="301"/>
        <end position="372"/>
    </location>
</feature>
<dbReference type="GO" id="GO:0016491">
    <property type="term" value="F:oxidoreductase activity"/>
    <property type="evidence" value="ECO:0007669"/>
    <property type="project" value="UniProtKB-KW"/>
</dbReference>
<dbReference type="SUPFAM" id="SSF51905">
    <property type="entry name" value="FAD/NAD(P)-binding domain"/>
    <property type="match status" value="3"/>
</dbReference>
<evidence type="ECO:0000259" key="4">
    <source>
        <dbReference type="Pfam" id="PF01494"/>
    </source>
</evidence>
<dbReference type="Pfam" id="PF01494">
    <property type="entry name" value="FAD_binding_3"/>
    <property type="match status" value="4"/>
</dbReference>
<keyword evidence="3" id="KW-0560">Oxidoreductase</keyword>
<dbReference type="GO" id="GO:0071949">
    <property type="term" value="F:FAD binding"/>
    <property type="evidence" value="ECO:0007669"/>
    <property type="project" value="InterPro"/>
</dbReference>
<dbReference type="Gene3D" id="3.50.50.60">
    <property type="entry name" value="FAD/NAD(P)-binding domain"/>
    <property type="match status" value="3"/>
</dbReference>
<evidence type="ECO:0000256" key="2">
    <source>
        <dbReference type="ARBA" id="ARBA00022827"/>
    </source>
</evidence>
<dbReference type="GO" id="GO:0044550">
    <property type="term" value="P:secondary metabolite biosynthetic process"/>
    <property type="evidence" value="ECO:0007669"/>
    <property type="project" value="TreeGrafter"/>
</dbReference>
<dbReference type="InterPro" id="IPR036188">
    <property type="entry name" value="FAD/NAD-bd_sf"/>
</dbReference>
<keyword evidence="6" id="KW-1185">Reference proteome</keyword>
<feature type="domain" description="FAD-binding" evidence="4">
    <location>
        <begin position="435"/>
        <end position="602"/>
    </location>
</feature>
<evidence type="ECO:0000256" key="1">
    <source>
        <dbReference type="ARBA" id="ARBA00022630"/>
    </source>
</evidence>